<keyword evidence="1" id="KW-0472">Membrane</keyword>
<sequence>MGFLVEWLGGWVDGWMGWYWEGIFDVERGRERLFEFVTLHEYDTSCFSFLVFSFIFLSLGIMMWSLGQELLWYFVFFCLVWIFLLVVCLFIIEYSEGRGIRVMFFHVFKL</sequence>
<feature type="transmembrane region" description="Helical" evidence="1">
    <location>
        <begin position="46"/>
        <end position="64"/>
    </location>
</feature>
<evidence type="ECO:0000313" key="3">
    <source>
        <dbReference type="Proteomes" id="UP001172159"/>
    </source>
</evidence>
<dbReference type="AlphaFoldDB" id="A0AA40B7T6"/>
<evidence type="ECO:0000256" key="1">
    <source>
        <dbReference type="SAM" id="Phobius"/>
    </source>
</evidence>
<name>A0AA40B7T6_9PEZI</name>
<dbReference type="Proteomes" id="UP001172159">
    <property type="component" value="Unassembled WGS sequence"/>
</dbReference>
<proteinExistence type="predicted"/>
<accession>A0AA40B7T6</accession>
<organism evidence="2 3">
    <name type="scientific">Apiosordaria backusii</name>
    <dbReference type="NCBI Taxonomy" id="314023"/>
    <lineage>
        <taxon>Eukaryota</taxon>
        <taxon>Fungi</taxon>
        <taxon>Dikarya</taxon>
        <taxon>Ascomycota</taxon>
        <taxon>Pezizomycotina</taxon>
        <taxon>Sordariomycetes</taxon>
        <taxon>Sordariomycetidae</taxon>
        <taxon>Sordariales</taxon>
        <taxon>Lasiosphaeriaceae</taxon>
        <taxon>Apiosordaria</taxon>
    </lineage>
</organism>
<keyword evidence="3" id="KW-1185">Reference proteome</keyword>
<feature type="transmembrane region" description="Helical" evidence="1">
    <location>
        <begin position="70"/>
        <end position="92"/>
    </location>
</feature>
<feature type="non-terminal residue" evidence="2">
    <location>
        <position position="110"/>
    </location>
</feature>
<keyword evidence="1" id="KW-1133">Transmembrane helix</keyword>
<reference evidence="2" key="1">
    <citation type="submission" date="2023-06" db="EMBL/GenBank/DDBJ databases">
        <title>Genome-scale phylogeny and comparative genomics of the fungal order Sordariales.</title>
        <authorList>
            <consortium name="Lawrence Berkeley National Laboratory"/>
            <person name="Hensen N."/>
            <person name="Bonometti L."/>
            <person name="Westerberg I."/>
            <person name="Brannstrom I.O."/>
            <person name="Guillou S."/>
            <person name="Cros-Aarteil S."/>
            <person name="Calhoun S."/>
            <person name="Haridas S."/>
            <person name="Kuo A."/>
            <person name="Mondo S."/>
            <person name="Pangilinan J."/>
            <person name="Riley R."/>
            <person name="Labutti K."/>
            <person name="Andreopoulos B."/>
            <person name="Lipzen A."/>
            <person name="Chen C."/>
            <person name="Yanf M."/>
            <person name="Daum C."/>
            <person name="Ng V."/>
            <person name="Clum A."/>
            <person name="Steindorff A."/>
            <person name="Ohm R."/>
            <person name="Martin F."/>
            <person name="Silar P."/>
            <person name="Natvig D."/>
            <person name="Lalanne C."/>
            <person name="Gautier V."/>
            <person name="Ament-Velasquez S.L."/>
            <person name="Kruys A."/>
            <person name="Hutchinson M.I."/>
            <person name="Powell A.J."/>
            <person name="Barry K."/>
            <person name="Miller A.N."/>
            <person name="Grigoriev I.V."/>
            <person name="Debuchy R."/>
            <person name="Gladieux P."/>
            <person name="Thoren M.H."/>
            <person name="Johannesson H."/>
        </authorList>
    </citation>
    <scope>NUCLEOTIDE SEQUENCE</scope>
    <source>
        <strain evidence="2">CBS 540.89</strain>
    </source>
</reference>
<gene>
    <name evidence="2" type="ORF">B0T21DRAFT_370651</name>
</gene>
<protein>
    <submittedName>
        <fullName evidence="2">Uncharacterized protein</fullName>
    </submittedName>
</protein>
<comment type="caution">
    <text evidence="2">The sequence shown here is derived from an EMBL/GenBank/DDBJ whole genome shotgun (WGS) entry which is preliminary data.</text>
</comment>
<evidence type="ECO:0000313" key="2">
    <source>
        <dbReference type="EMBL" id="KAK0729238.1"/>
    </source>
</evidence>
<keyword evidence="1" id="KW-0812">Transmembrane</keyword>
<dbReference type="EMBL" id="JAUKTV010000009">
    <property type="protein sequence ID" value="KAK0729238.1"/>
    <property type="molecule type" value="Genomic_DNA"/>
</dbReference>